<evidence type="ECO:0000256" key="4">
    <source>
        <dbReference type="ARBA" id="ARBA00029454"/>
    </source>
</evidence>
<dbReference type="CDD" id="cd19545">
    <property type="entry name" value="FUM14_C_NRPS-like"/>
    <property type="match status" value="2"/>
</dbReference>
<keyword evidence="2" id="KW-0597">Phosphoprotein</keyword>
<dbReference type="InterPro" id="IPR009081">
    <property type="entry name" value="PP-bd_ACP"/>
</dbReference>
<dbReference type="InterPro" id="IPR023213">
    <property type="entry name" value="CAT-like_dom_sf"/>
</dbReference>
<dbReference type="FunFam" id="3.30.300.30:FF:000015">
    <property type="entry name" value="Nonribosomal peptide synthase SidD"/>
    <property type="match status" value="3"/>
</dbReference>
<dbReference type="GO" id="GO:0043041">
    <property type="term" value="P:amino acid activation for nonribosomal peptide biosynthetic process"/>
    <property type="evidence" value="ECO:0007669"/>
    <property type="project" value="TreeGrafter"/>
</dbReference>
<dbReference type="GO" id="GO:0005737">
    <property type="term" value="C:cytoplasm"/>
    <property type="evidence" value="ECO:0007669"/>
    <property type="project" value="TreeGrafter"/>
</dbReference>
<dbReference type="FunFam" id="3.30.559.30:FF:000003">
    <property type="entry name" value="Nonribosomal peptide synthase SidD"/>
    <property type="match status" value="2"/>
</dbReference>
<proteinExistence type="inferred from homology"/>
<dbReference type="InterPro" id="IPR020806">
    <property type="entry name" value="PKS_PP-bd"/>
</dbReference>
<dbReference type="PANTHER" id="PTHR45527">
    <property type="entry name" value="NONRIBOSOMAL PEPTIDE SYNTHETASE"/>
    <property type="match status" value="1"/>
</dbReference>
<evidence type="ECO:0000256" key="2">
    <source>
        <dbReference type="ARBA" id="ARBA00022553"/>
    </source>
</evidence>
<dbReference type="OrthoDB" id="416786at2759"/>
<dbReference type="CDD" id="cd05918">
    <property type="entry name" value="A_NRPS_SidN3_like"/>
    <property type="match status" value="3"/>
</dbReference>
<dbReference type="SMART" id="SM00823">
    <property type="entry name" value="PKS_PP"/>
    <property type="match status" value="3"/>
</dbReference>
<dbReference type="Pfam" id="PF00550">
    <property type="entry name" value="PP-binding"/>
    <property type="match status" value="3"/>
</dbReference>
<dbReference type="InterPro" id="IPR000873">
    <property type="entry name" value="AMP-dep_synth/lig_dom"/>
</dbReference>
<dbReference type="FunFam" id="1.10.1200.10:FF:000005">
    <property type="entry name" value="Nonribosomal peptide synthetase 1"/>
    <property type="match status" value="1"/>
</dbReference>
<feature type="domain" description="Carrier" evidence="5">
    <location>
        <begin position="2817"/>
        <end position="2893"/>
    </location>
</feature>
<dbReference type="Gene3D" id="3.30.559.10">
    <property type="entry name" value="Chloramphenicol acetyltransferase-like domain"/>
    <property type="match status" value="3"/>
</dbReference>
<dbReference type="GO" id="GO:0044550">
    <property type="term" value="P:secondary metabolite biosynthetic process"/>
    <property type="evidence" value="ECO:0007669"/>
    <property type="project" value="TreeGrafter"/>
</dbReference>
<dbReference type="GO" id="GO:0016874">
    <property type="term" value="F:ligase activity"/>
    <property type="evidence" value="ECO:0007669"/>
    <property type="project" value="UniProtKB-KW"/>
</dbReference>
<dbReference type="InterPro" id="IPR045851">
    <property type="entry name" value="AMP-bd_C_sf"/>
</dbReference>
<comment type="similarity">
    <text evidence="4">Belongs to the NRP synthetase family.</text>
</comment>
<dbReference type="Pfam" id="PF00501">
    <property type="entry name" value="AMP-binding"/>
    <property type="match status" value="3"/>
</dbReference>
<feature type="domain" description="Carrier" evidence="5">
    <location>
        <begin position="664"/>
        <end position="739"/>
    </location>
</feature>
<dbReference type="SUPFAM" id="SSF47336">
    <property type="entry name" value="ACP-like"/>
    <property type="match status" value="3"/>
</dbReference>
<evidence type="ECO:0000256" key="1">
    <source>
        <dbReference type="ARBA" id="ARBA00022450"/>
    </source>
</evidence>
<dbReference type="InterPro" id="IPR042099">
    <property type="entry name" value="ANL_N_sf"/>
</dbReference>
<dbReference type="InterPro" id="IPR010071">
    <property type="entry name" value="AA_adenyl_dom"/>
</dbReference>
<dbReference type="STRING" id="1448308.A0A2T2NJ71"/>
<dbReference type="Gene3D" id="1.10.1200.10">
    <property type="entry name" value="ACP-like"/>
    <property type="match status" value="3"/>
</dbReference>
<dbReference type="SUPFAM" id="SSF56801">
    <property type="entry name" value="Acetyl-CoA synthetase-like"/>
    <property type="match status" value="3"/>
</dbReference>
<dbReference type="NCBIfam" id="NF003417">
    <property type="entry name" value="PRK04813.1"/>
    <property type="match status" value="3"/>
</dbReference>
<dbReference type="InterPro" id="IPR020845">
    <property type="entry name" value="AMP-binding_CS"/>
</dbReference>
<feature type="domain" description="Carrier" evidence="5">
    <location>
        <begin position="1742"/>
        <end position="1817"/>
    </location>
</feature>
<dbReference type="SUPFAM" id="SSF52777">
    <property type="entry name" value="CoA-dependent acyltransferases"/>
    <property type="match status" value="7"/>
</dbReference>
<keyword evidence="7" id="KW-1185">Reference proteome</keyword>
<dbReference type="InterPro" id="IPR001242">
    <property type="entry name" value="Condensation_dom"/>
</dbReference>
<dbReference type="InterPro" id="IPR036736">
    <property type="entry name" value="ACP-like_sf"/>
</dbReference>
<sequence>MLPHESFGLQNIQALGEDTRRACAFRNIFLIQPSADKASTDMPYEHKMVVLDLGNSHTYPLVVGCSLASSGPVEASMTYDPAVLNSHEVSWLMTQFAHLVKQLCRDECQEVPISDLSFLSQDNTAQISAWNAPLDIDRHVNCTIHQLVHETCQRQPEAPAICAWDGEMTYRELDDWSDNMASFLVDQGLQVEDNVALCFEKSKWYPVCLLGVLKAGGTFVPLDIKQPRTRLEAIVEEVRPKLLLASPIQAARLQGLVSATTTVTSSSMQDLRALVDDKHRKRLSGIKVQPHNLSFIFFTSGSTGKPKGILLEHGPFCYSSQQFAKWVRMDKTDRVLQFSNHIFDISLTEILSTLLVGGCICIPSEEDRVDNLAGFIRSVRANALYLTPSVASTLDPCSLPSVEKLALGGEHATRKLVEEWAPRVQLTVGYGPAECSVWMAGNVGVSIEASPSNIGRSNSSLVWIVDVSDYNRLAPLGVVGEMLIEGPILARGYTTNALTQNSFVFPAFANRENSALRRMYKTGDLAKYNSDGTIHIVGRKDAQVKIRGQRVELEDVEHHMRQIVSSKGISVAAEVIRPDGDDGSFLLVGFIETHHDQVASIIDQIDQEMTDRVPIYMIPSRIFHIQELPRLINGKLNRRELRQIGTRMYQKQGGAAAKSTSSRAPETEAEKVLAGLWAEVLGFDDPIGAEDHFFRLGGDSVKAMRLSGAARKQNIILSVASIMTKPRLSNMALELKAPDGRENMAVEAFSLVKHSGSGALFRAKLARETGVTTELIEDAYPCTHLQQGLFTASLRQPGAYVARWIVDIGSPANINRWKEAWHSVIKAHPILRTRFVQLEGLDLTQVVINPQHKPDWHVSQDFNDYITQDRKAPMGLGDPLIRFGIVADSSLVFTAHHAIYDGVSLRLLANAVSTAYQGNPVPSPPPYNHFIKWLSSLDQSASEAFWTSYLEGASTPTFPPTAAPSHTLNANSVVEREFSLQRKHDSNFTTATLLQVAWAILLGRYGESPDVVFGLTQSGRSAPLPQIEEMTGPTATTVPVRVQVAGGAQTVAEMLQRVQETSTQMISHQYAGLHKISRVSSHAKAACAFRTLIQLHAIEDKGDGNSTEAGQDTFDFLNSVHDEDNVGSFHVYPLAATCTFSEKNIHVQAIHDPVLLSPFQMQRMLGQLEHILCQLSNADSTITVRDVDLVSEDDRTLLRQWNLSCPTVVEKCLHTLFEERVAKHPERAALRTTSGILTFADVERFANRVAHTVRRQLQGGGQTFIPMCSEKSVWAVIGMLGILKAGYAFTLMDPSQPDDRLRSVLETIGAKVALVSSSVALKFSTLVNSAITIDASTVEAMEDLGEQSSTDPHAPAYALFTSGSTGEPKGCVIEHCSFASSAHGHTAAFQINADTCALQFASYTYGAALIETLTVLLAGGCVCIISEEERATKLIECINRLEINWAVLTRSSLELLGGPESVPKLKTLVTAGEPLSADAVAKWASRLSLLQGYGQAETSVVSTLTTPMTPSSSPRNVGSCVSGHAWVVEPDNHEKLSPVGAVGELLIEGPHVGSGYINKPETTAAVFVAKPSWLDSMEPVEVQPRAQRLYKTGDMVRWCSDGTLEYVGRRDTQVKINGQRVELGEVESLLRELLADQGITDVAVDLVQAEHGGNKKKGNLTAFLAFGSSSSLFDAQKKLESAIQGLPEKLSKSLPRFMIPNAFLPLQGLPLTASKKIDRKMLRKIGTELRQSQVDTTKGGKDQFSDMERRLITLLRSILETKDELSIDSNFVELGGDSLDAMMLVSSARRENIELSVADIFRHPRLADMALTAKVIEGDAWDQPAPFSLMAGNSSAIIIEAGKACGIEPDAVEDVYPCTPLQEGLMALSNVEQGAYMAQHVVAVSPEADLDRMKAAWAQVVQETPALRTRIIQPIAGGGLLQVVVKEPLAWSSAESLQGYIQTKREAANSLGDRLSEHAIIVDGGKTLMVWVCHHAIFDRWAWKVIMKRLDDIYNGLDLAPPPSYSRFIQHLQEIDMDAAKEFWTGYLEGAEKTVFPPWPPSIRTPQPTSLAEHRITVSRTTKSSQSVTISSVLQAAWALLVSQYAETEDPVIGLTLSGRTAPVSGIQEMAGPTIVTIPLRFRMDPGQQASELFLHAQDVVLKTASTQHIGLQNIQQLSPSARAACSFDSLLLIQPQVKGDDLVDSPFLHGAEPELFSSFNSYGLLLHCELIASGIHVRSLFDPRIIEPMQVQRMLFQLDHVMQQLCNRENLLIADIEFTSPQDKQEIQRWGSSNGFDDSCIHTLIERHAALRPDAPAICSWDGELSYGELDTMACSLAAYLRQKIGSGSHTVIPLYFEKSMWTQVAILGVLKAGYTFVMLDPAHPMNRIRLICAKVDAQVAIVSKGFSQRLLNVVDDLIVLDHGLANGLSTGTASNIRTNPRDAAYVIFTSGSSGEPKGVIVEHRSFAAAARGMAARVPIDGETRTLQFASYSFGAALMEIMVTLIVGGCVCVLSDEERMDAVSQAMNERRVNWAFLTPSFSGILNPDIVPLLKTLTLGGEAVNPEQLRVWADRVNLFTLYGSAEQSVISHGSQRLSLHSNSNEIGLPFSGNRAWIVDAKNGSRLLPIGAVGELVIEGPVVAREYMHDPDKTRAAFPASFPWRSAYPGMAERFYKTGDLVKYGSKGEILYVGRRDGQIKLRGQRIELGEIEYHLKRVVASPISALSVEVVIPQGEKPDKAVLAAFIALGADYDGEDNIDIPSSTNRKILAARLGEVEKKLTGVLPSHMVPRIFFPLRTLPLTVSGKVSRRILREMGARIPTAQFSELSLRATTKRPPSTPIEKTLQMLWSQVLSLDPLDISADDSFFDVGGDSLSAMRLSAVAREAGFDLRAADIFTGPVLSAMGEKCCQAQESKTIYSPFSTLQNMDNLDTFIQEHIAPRANVHPSMIEDVARATDLQAQMVAASQMKDQYTIYYMTLDLVGEINSERLKEACRKVVAHYPMLRTVFVYYKRQLFQAIIRSPTVEIEEHIVNADIEDASASYVSRDKQRSSTITQQGVRFALLKSEAGSRLLIRLPHAQYDAISLPLILSTLSTLYTQPDTPLRPSPPFFAFLHAVQSTQVAAREFWQAKLSGARMTDIILRPVAGEESGSLPPAHPLTSTLNRYISAPPLVENRATSHTFTTVLKAAWAATLASLSSSPSAYTINKKEMDDDAIVFGETLANRIVPMDGVDAIVGPCLTTAPVVVQRRSLNTSKMDLLAAVAKQAREAVAYQNVSFEDLGLWGGAKRFSSTVAHMDLEAVKLFQDEGGPAEAVGFKGDFGEGVECNKVGWLGGAWDSADVAVETTPVVGGKDAHVGVRVALHFCDEVVPSKVAEAMVNRLCEYLEALWGCGGDSDGGDVKLVLKEFPGVHLPLSYRV</sequence>
<gene>
    <name evidence="6" type="ORF">BS50DRAFT_496528</name>
</gene>
<name>A0A2T2NJ71_CORCC</name>
<dbReference type="Gene3D" id="3.40.50.12780">
    <property type="entry name" value="N-terminal domain of ligase-like"/>
    <property type="match status" value="3"/>
</dbReference>
<dbReference type="PROSITE" id="PS00012">
    <property type="entry name" value="PHOSPHOPANTETHEINE"/>
    <property type="match status" value="2"/>
</dbReference>
<evidence type="ECO:0000259" key="5">
    <source>
        <dbReference type="PROSITE" id="PS50075"/>
    </source>
</evidence>
<dbReference type="FunFam" id="3.40.50.12780:FF:000014">
    <property type="entry name" value="Nonribosomal peptide synthetase 1"/>
    <property type="match status" value="1"/>
</dbReference>
<dbReference type="PANTHER" id="PTHR45527:SF1">
    <property type="entry name" value="FATTY ACID SYNTHASE"/>
    <property type="match status" value="1"/>
</dbReference>
<evidence type="ECO:0000313" key="6">
    <source>
        <dbReference type="EMBL" id="PSN65088.1"/>
    </source>
</evidence>
<organism evidence="6 7">
    <name type="scientific">Corynespora cassiicola Philippines</name>
    <dbReference type="NCBI Taxonomy" id="1448308"/>
    <lineage>
        <taxon>Eukaryota</taxon>
        <taxon>Fungi</taxon>
        <taxon>Dikarya</taxon>
        <taxon>Ascomycota</taxon>
        <taxon>Pezizomycotina</taxon>
        <taxon>Dothideomycetes</taxon>
        <taxon>Pleosporomycetidae</taxon>
        <taxon>Pleosporales</taxon>
        <taxon>Corynesporascaceae</taxon>
        <taxon>Corynespora</taxon>
    </lineage>
</organism>
<dbReference type="NCBIfam" id="TIGR01733">
    <property type="entry name" value="AA-adenyl-dom"/>
    <property type="match status" value="3"/>
</dbReference>
<evidence type="ECO:0000313" key="7">
    <source>
        <dbReference type="Proteomes" id="UP000240883"/>
    </source>
</evidence>
<protein>
    <submittedName>
        <fullName evidence="6">Nonribosomal peptide synthetase-like protein</fullName>
    </submittedName>
</protein>
<dbReference type="PROSITE" id="PS00455">
    <property type="entry name" value="AMP_BINDING"/>
    <property type="match status" value="2"/>
</dbReference>
<reference evidence="6 7" key="1">
    <citation type="journal article" date="2018" name="Front. Microbiol.">
        <title>Genome-Wide Analysis of Corynespora cassiicola Leaf Fall Disease Putative Effectors.</title>
        <authorList>
            <person name="Lopez D."/>
            <person name="Ribeiro S."/>
            <person name="Label P."/>
            <person name="Fumanal B."/>
            <person name="Venisse J.S."/>
            <person name="Kohler A."/>
            <person name="de Oliveira R.R."/>
            <person name="Labutti K."/>
            <person name="Lipzen A."/>
            <person name="Lail K."/>
            <person name="Bauer D."/>
            <person name="Ohm R.A."/>
            <person name="Barry K.W."/>
            <person name="Spatafora J."/>
            <person name="Grigoriev I.V."/>
            <person name="Martin F.M."/>
            <person name="Pujade-Renaud V."/>
        </authorList>
    </citation>
    <scope>NUCLEOTIDE SEQUENCE [LARGE SCALE GENOMIC DNA]</scope>
    <source>
        <strain evidence="6 7">Philippines</strain>
    </source>
</reference>
<dbReference type="Gene3D" id="3.30.300.30">
    <property type="match status" value="3"/>
</dbReference>
<evidence type="ECO:0000256" key="3">
    <source>
        <dbReference type="ARBA" id="ARBA00022598"/>
    </source>
</evidence>
<dbReference type="Gene3D" id="3.30.559.30">
    <property type="entry name" value="Nonribosomal peptide synthetase, condensation domain"/>
    <property type="match status" value="4"/>
</dbReference>
<dbReference type="Pfam" id="PF00668">
    <property type="entry name" value="Condensation"/>
    <property type="match status" value="3"/>
</dbReference>
<accession>A0A2T2NJ71</accession>
<dbReference type="InterPro" id="IPR006162">
    <property type="entry name" value="Ppantetheine_attach_site"/>
</dbReference>
<dbReference type="Proteomes" id="UP000240883">
    <property type="component" value="Unassembled WGS sequence"/>
</dbReference>
<keyword evidence="1" id="KW-0596">Phosphopantetheine</keyword>
<keyword evidence="3" id="KW-0436">Ligase</keyword>
<dbReference type="EMBL" id="KZ678137">
    <property type="protein sequence ID" value="PSN65088.1"/>
    <property type="molecule type" value="Genomic_DNA"/>
</dbReference>
<dbReference type="PROSITE" id="PS50075">
    <property type="entry name" value="CARRIER"/>
    <property type="match status" value="3"/>
</dbReference>
<dbReference type="GO" id="GO:0031177">
    <property type="term" value="F:phosphopantetheine binding"/>
    <property type="evidence" value="ECO:0007669"/>
    <property type="project" value="InterPro"/>
</dbReference>